<comment type="caution">
    <text evidence="3">The sequence shown here is derived from an EMBL/GenBank/DDBJ whole genome shotgun (WGS) entry which is preliminary data.</text>
</comment>
<protein>
    <submittedName>
        <fullName evidence="3">Uncharacterized protein</fullName>
    </submittedName>
</protein>
<gene>
    <name evidence="3" type="ORF">Tci_052456</name>
</gene>
<evidence type="ECO:0000256" key="2">
    <source>
        <dbReference type="SAM" id="Phobius"/>
    </source>
</evidence>
<feature type="compositionally biased region" description="Basic and acidic residues" evidence="1">
    <location>
        <begin position="130"/>
        <end position="147"/>
    </location>
</feature>
<feature type="transmembrane region" description="Helical" evidence="2">
    <location>
        <begin position="6"/>
        <end position="28"/>
    </location>
</feature>
<dbReference type="AlphaFoldDB" id="A0A6L2N2S4"/>
<organism evidence="3">
    <name type="scientific">Tanacetum cinerariifolium</name>
    <name type="common">Dalmatian daisy</name>
    <name type="synonym">Chrysanthemum cinerariifolium</name>
    <dbReference type="NCBI Taxonomy" id="118510"/>
    <lineage>
        <taxon>Eukaryota</taxon>
        <taxon>Viridiplantae</taxon>
        <taxon>Streptophyta</taxon>
        <taxon>Embryophyta</taxon>
        <taxon>Tracheophyta</taxon>
        <taxon>Spermatophyta</taxon>
        <taxon>Magnoliopsida</taxon>
        <taxon>eudicotyledons</taxon>
        <taxon>Gunneridae</taxon>
        <taxon>Pentapetalae</taxon>
        <taxon>asterids</taxon>
        <taxon>campanulids</taxon>
        <taxon>Asterales</taxon>
        <taxon>Asteraceae</taxon>
        <taxon>Asteroideae</taxon>
        <taxon>Anthemideae</taxon>
        <taxon>Anthemidinae</taxon>
        <taxon>Tanacetum</taxon>
    </lineage>
</organism>
<proteinExistence type="predicted"/>
<sequence>MPSNTLLIPSFDVAYSIFALILNALGALKQTQKLHNFILETKTAICYDQRRFSGILWKVEECLGSPWNVLESVGRHRRDDDKDDDEAGGDDEHESDEETQEEERFDRILQTPKDSEDESDGGEDLGLNIGKEERHDEVEEEDKLYRDPESLSVSSQFVTRMLNPTLDVGIESFFETTSQIDVQTPTSVAPLPITTPTMTSSTIATTTQTSQAPTLPTIILSEVIQHLPSFGSLFRFDDRLRSLEQNFFEVMQTN</sequence>
<evidence type="ECO:0000256" key="1">
    <source>
        <dbReference type="SAM" id="MobiDB-lite"/>
    </source>
</evidence>
<name>A0A6L2N2S4_TANCI</name>
<evidence type="ECO:0000313" key="3">
    <source>
        <dbReference type="EMBL" id="GEU80478.1"/>
    </source>
</evidence>
<keyword evidence="2" id="KW-0812">Transmembrane</keyword>
<keyword evidence="2" id="KW-0472">Membrane</keyword>
<reference evidence="3" key="1">
    <citation type="journal article" date="2019" name="Sci. Rep.">
        <title>Draft genome of Tanacetum cinerariifolium, the natural source of mosquito coil.</title>
        <authorList>
            <person name="Yamashiro T."/>
            <person name="Shiraishi A."/>
            <person name="Satake H."/>
            <person name="Nakayama K."/>
        </authorList>
    </citation>
    <scope>NUCLEOTIDE SEQUENCE</scope>
</reference>
<keyword evidence="2" id="KW-1133">Transmembrane helix</keyword>
<accession>A0A6L2N2S4</accession>
<feature type="compositionally biased region" description="Acidic residues" evidence="1">
    <location>
        <begin position="81"/>
        <end position="101"/>
    </location>
</feature>
<feature type="region of interest" description="Disordered" evidence="1">
    <location>
        <begin position="75"/>
        <end position="147"/>
    </location>
</feature>
<dbReference type="EMBL" id="BKCJ010008088">
    <property type="protein sequence ID" value="GEU80478.1"/>
    <property type="molecule type" value="Genomic_DNA"/>
</dbReference>